<dbReference type="OrthoDB" id="167966at2759"/>
<keyword evidence="3" id="KW-1185">Reference proteome</keyword>
<evidence type="ECO:0000313" key="3">
    <source>
        <dbReference type="Proteomes" id="UP001165083"/>
    </source>
</evidence>
<gene>
    <name evidence="2" type="ORF">Plil01_001094900</name>
</gene>
<protein>
    <submittedName>
        <fullName evidence="2">Unnamed protein product</fullName>
    </submittedName>
</protein>
<organism evidence="2 3">
    <name type="scientific">Phytophthora lilii</name>
    <dbReference type="NCBI Taxonomy" id="2077276"/>
    <lineage>
        <taxon>Eukaryota</taxon>
        <taxon>Sar</taxon>
        <taxon>Stramenopiles</taxon>
        <taxon>Oomycota</taxon>
        <taxon>Peronosporomycetes</taxon>
        <taxon>Peronosporales</taxon>
        <taxon>Peronosporaceae</taxon>
        <taxon>Phytophthora</taxon>
    </lineage>
</organism>
<reference evidence="2" key="1">
    <citation type="submission" date="2023-04" db="EMBL/GenBank/DDBJ databases">
        <title>Phytophthora lilii NBRC 32176.</title>
        <authorList>
            <person name="Ichikawa N."/>
            <person name="Sato H."/>
            <person name="Tonouchi N."/>
        </authorList>
    </citation>
    <scope>NUCLEOTIDE SEQUENCE</scope>
    <source>
        <strain evidence="2">NBRC 32176</strain>
    </source>
</reference>
<evidence type="ECO:0000256" key="1">
    <source>
        <dbReference type="SAM" id="Coils"/>
    </source>
</evidence>
<name>A0A9W6WT86_9STRA</name>
<feature type="coiled-coil region" evidence="1">
    <location>
        <begin position="84"/>
        <end position="111"/>
    </location>
</feature>
<dbReference type="AlphaFoldDB" id="A0A9W6WT86"/>
<dbReference type="EMBL" id="BSXW01000599">
    <property type="protein sequence ID" value="GMF26328.1"/>
    <property type="molecule type" value="Genomic_DNA"/>
</dbReference>
<evidence type="ECO:0000313" key="2">
    <source>
        <dbReference type="EMBL" id="GMF26328.1"/>
    </source>
</evidence>
<accession>A0A9W6WT86</accession>
<dbReference type="Proteomes" id="UP001165083">
    <property type="component" value="Unassembled WGS sequence"/>
</dbReference>
<sequence length="157" mass="18230">MHFGNCNLKLKSVNGKALTDNKTKFSVKTLHLGTIEYAHSTLIKASTKMTPFKLGTRRKMANFVPEEMRKLLHPETKVTLAEFAKKYDKIVEKAQKNLEEIQARKKEYYDCKRRQVVFKKGDFVLQYKYNLPLNVNKNTALTQAKLTVGSFLWLSVW</sequence>
<proteinExistence type="predicted"/>
<comment type="caution">
    <text evidence="2">The sequence shown here is derived from an EMBL/GenBank/DDBJ whole genome shotgun (WGS) entry which is preliminary data.</text>
</comment>
<keyword evidence="1" id="KW-0175">Coiled coil</keyword>